<name>Q7F7E9_ORYSJ</name>
<gene>
    <name evidence="1" type="primary">OSJNBa0036E02.2</name>
</gene>
<dbReference type="AlphaFoldDB" id="Q7F7E9"/>
<sequence>MSRGRGRAPATACGSVRCYAAEVAPEQEDSARYALLLLRLRDSPAATAPPKLARRIRDHDGVPLLERDEDLLSVGPTLD</sequence>
<accession>Q7F7E9</accession>
<reference evidence="1" key="1">
    <citation type="submission" date="2000-09" db="EMBL/GenBank/DDBJ databases">
        <title>Oryza sativa nipponbare(GA3) genomic DNA, chromosome 1, BAC clone:OSJNBa0036E02.</title>
        <authorList>
            <person name="Sasaki T."/>
            <person name="Matsumoto T."/>
            <person name="Yamamoto K."/>
        </authorList>
    </citation>
    <scope>NUCLEOTIDE SEQUENCE</scope>
</reference>
<evidence type="ECO:0000313" key="1">
    <source>
        <dbReference type="EMBL" id="BAB17728.1"/>
    </source>
</evidence>
<dbReference type="EMBL" id="AP002862">
    <property type="protein sequence ID" value="BAB17728.1"/>
    <property type="molecule type" value="Genomic_DNA"/>
</dbReference>
<proteinExistence type="predicted"/>
<organism evidence="1">
    <name type="scientific">Oryza sativa subsp. japonica</name>
    <name type="common">Rice</name>
    <dbReference type="NCBI Taxonomy" id="39947"/>
    <lineage>
        <taxon>Eukaryota</taxon>
        <taxon>Viridiplantae</taxon>
        <taxon>Streptophyta</taxon>
        <taxon>Embryophyta</taxon>
        <taxon>Tracheophyta</taxon>
        <taxon>Spermatophyta</taxon>
        <taxon>Magnoliopsida</taxon>
        <taxon>Liliopsida</taxon>
        <taxon>Poales</taxon>
        <taxon>Poaceae</taxon>
        <taxon>BOP clade</taxon>
        <taxon>Oryzoideae</taxon>
        <taxon>Oryzeae</taxon>
        <taxon>Oryzinae</taxon>
        <taxon>Oryza</taxon>
        <taxon>Oryza sativa</taxon>
    </lineage>
</organism>
<protein>
    <submittedName>
        <fullName evidence="1">OSJNBa0036E02.2 protein</fullName>
    </submittedName>
</protein>